<dbReference type="OrthoDB" id="5791508at2759"/>
<protein>
    <submittedName>
        <fullName evidence="2">Uncharacterized protein</fullName>
    </submittedName>
</protein>
<evidence type="ECO:0000256" key="1">
    <source>
        <dbReference type="SAM" id="Coils"/>
    </source>
</evidence>
<comment type="caution">
    <text evidence="2">The sequence shown here is derived from an EMBL/GenBank/DDBJ whole genome shotgun (WGS) entry which is preliminary data.</text>
</comment>
<evidence type="ECO:0000313" key="2">
    <source>
        <dbReference type="EMBL" id="RCN39404.1"/>
    </source>
</evidence>
<accession>A0A368G4M3</accession>
<feature type="non-terminal residue" evidence="2">
    <location>
        <position position="1"/>
    </location>
</feature>
<gene>
    <name evidence="2" type="ORF">ANCCAN_14682</name>
</gene>
<feature type="coiled-coil region" evidence="1">
    <location>
        <begin position="40"/>
        <end position="140"/>
    </location>
</feature>
<organism evidence="2 3">
    <name type="scientific">Ancylostoma caninum</name>
    <name type="common">Dog hookworm</name>
    <dbReference type="NCBI Taxonomy" id="29170"/>
    <lineage>
        <taxon>Eukaryota</taxon>
        <taxon>Metazoa</taxon>
        <taxon>Ecdysozoa</taxon>
        <taxon>Nematoda</taxon>
        <taxon>Chromadorea</taxon>
        <taxon>Rhabditida</taxon>
        <taxon>Rhabditina</taxon>
        <taxon>Rhabditomorpha</taxon>
        <taxon>Strongyloidea</taxon>
        <taxon>Ancylostomatidae</taxon>
        <taxon>Ancylostomatinae</taxon>
        <taxon>Ancylostoma</taxon>
    </lineage>
</organism>
<reference evidence="2 3" key="1">
    <citation type="submission" date="2014-10" db="EMBL/GenBank/DDBJ databases">
        <title>Draft genome of the hookworm Ancylostoma caninum.</title>
        <authorList>
            <person name="Mitreva M."/>
        </authorList>
    </citation>
    <scope>NUCLEOTIDE SEQUENCE [LARGE SCALE GENOMIC DNA]</scope>
    <source>
        <strain evidence="2 3">Baltimore</strain>
    </source>
</reference>
<feature type="coiled-coil region" evidence="1">
    <location>
        <begin position="184"/>
        <end position="267"/>
    </location>
</feature>
<dbReference type="STRING" id="29170.A0A368G4M3"/>
<evidence type="ECO:0000313" key="3">
    <source>
        <dbReference type="Proteomes" id="UP000252519"/>
    </source>
</evidence>
<dbReference type="AlphaFoldDB" id="A0A368G4M3"/>
<keyword evidence="1" id="KW-0175">Coiled coil</keyword>
<proteinExistence type="predicted"/>
<dbReference type="Proteomes" id="UP000252519">
    <property type="component" value="Unassembled WGS sequence"/>
</dbReference>
<name>A0A368G4M3_ANCCA</name>
<keyword evidence="3" id="KW-1185">Reference proteome</keyword>
<dbReference type="EMBL" id="JOJR01000340">
    <property type="protein sequence ID" value="RCN39404.1"/>
    <property type="molecule type" value="Genomic_DNA"/>
</dbReference>
<sequence>LEEELAKREQAILDHRKEYAHLTAEKDALEVIHKKAVAEIKMKDNELDEARGLIEKSSAEMQSLKMKHLEVIRSFECLQAETTKLENSMQEKEAKLIELHKSVEELKTLKEVYSETSEALKNAREEHESQKKQFEQVEHGMLETIEDLKLKMCSAEQAKADAHEMIACLKQEWSSKERELLDHNVRTKEENEQLISRISELEENLVTEHTAKMELEGEVSECRAELASKRSELKELSQSLDTAQSSSRELSESISALKEELEAAQTEEVNYLFFSARLNDDCERLREKDLVRSKQLFDLKEKLQFIENSINFCNERSSKLEAENLSLKELIEMYDMAFMQSTRAEKRKSLASSLERSASLPAKRLQIEQQILPLFTTSLDEPSMMETRSLLGSSDAVILSNYNFLLLAKKGKKCFRKSS</sequence>